<evidence type="ECO:0000313" key="4">
    <source>
        <dbReference type="EMBL" id="MDN5204016.1"/>
    </source>
</evidence>
<evidence type="ECO:0000256" key="1">
    <source>
        <dbReference type="ARBA" id="ARBA00004370"/>
    </source>
</evidence>
<feature type="domain" description="Bacterial surface antigen (D15)" evidence="3">
    <location>
        <begin position="278"/>
        <end position="565"/>
    </location>
</feature>
<protein>
    <submittedName>
        <fullName evidence="4">BamA/TamA family outer membrane protein</fullName>
    </submittedName>
</protein>
<evidence type="ECO:0000313" key="5">
    <source>
        <dbReference type="Proteomes" id="UP001172082"/>
    </source>
</evidence>
<dbReference type="PANTHER" id="PTHR34597">
    <property type="entry name" value="SLR1661 PROTEIN"/>
    <property type="match status" value="1"/>
</dbReference>
<evidence type="ECO:0000259" key="3">
    <source>
        <dbReference type="Pfam" id="PF01103"/>
    </source>
</evidence>
<dbReference type="Proteomes" id="UP001172082">
    <property type="component" value="Unassembled WGS sequence"/>
</dbReference>
<evidence type="ECO:0000256" key="2">
    <source>
        <dbReference type="ARBA" id="ARBA00023136"/>
    </source>
</evidence>
<dbReference type="Gene3D" id="2.40.160.50">
    <property type="entry name" value="membrane protein fhac: a member of the omp85/tpsb transporter family"/>
    <property type="match status" value="1"/>
</dbReference>
<dbReference type="PANTHER" id="PTHR34597:SF3">
    <property type="entry name" value="OUTER MEMBRANE TRANSPORTER CDIB"/>
    <property type="match status" value="1"/>
</dbReference>
<dbReference type="InterPro" id="IPR051544">
    <property type="entry name" value="TPS_OM_transporter"/>
</dbReference>
<accession>A0ABT8KTD1</accession>
<gene>
    <name evidence="4" type="ORF">QQ008_21675</name>
</gene>
<proteinExistence type="predicted"/>
<dbReference type="RefSeq" id="WP_346754040.1">
    <property type="nucleotide sequence ID" value="NZ_JAUJEA010000009.1"/>
</dbReference>
<keyword evidence="2" id="KW-0472">Membrane</keyword>
<dbReference type="Pfam" id="PF01103">
    <property type="entry name" value="Omp85"/>
    <property type="match status" value="1"/>
</dbReference>
<keyword evidence="5" id="KW-1185">Reference proteome</keyword>
<organism evidence="4 5">
    <name type="scientific">Splendidivirga corallicola</name>
    <dbReference type="NCBI Taxonomy" id="3051826"/>
    <lineage>
        <taxon>Bacteria</taxon>
        <taxon>Pseudomonadati</taxon>
        <taxon>Bacteroidota</taxon>
        <taxon>Cytophagia</taxon>
        <taxon>Cytophagales</taxon>
        <taxon>Splendidivirgaceae</taxon>
        <taxon>Splendidivirga</taxon>
    </lineage>
</organism>
<dbReference type="InterPro" id="IPR000184">
    <property type="entry name" value="Bac_surfAg_D15"/>
</dbReference>
<dbReference type="EMBL" id="JAUJEA010000009">
    <property type="protein sequence ID" value="MDN5204016.1"/>
    <property type="molecule type" value="Genomic_DNA"/>
</dbReference>
<name>A0ABT8KTD1_9BACT</name>
<sequence length="578" mass="66359">MKRFFVKLIMIICSYQSYGQSDMQINFVGNQDDLSILDKAKLLNKKIDSVQIQFFLKRALSDLHKRGYLQARFNILDLKDDIVDVHVEAGKVYKLARLDRGNLNEEIINKVGYKEKFYSDRPFNHHQVALLMQKVLDISENQGYPFASIQLDSISLVQNILRASLNYDPGPFITFDSLEVAGDAKLKEGFLTSYLRIIPGEPFDMRKIENVDAKLNRLPYLDKNKTGHLTFQNTQSTLHLEIDHKRVNQIDGIVGFLPNETDDGKLLLTGEFNLALYNLFSSGKGLQFNWQKLKKFSQFLRANYYHPNLFRSPVNLDFTFELLKEDTTFINRSLGFELSYEGGVYSRFKFFSKIRNTSLLSAATLRNVNELPDFLDSEVNAYGIGYEWNNLDDPFNPLRGFRGLIEADVGNKKIKRNANINSSLYDGVELTSIQLVSSFALENYARLSQRLVLRSKISGGKIFNDRLFLNDLFRIGGLKSLRGFNENFFFASDYLIANVELRLLLDRASYLLIFYDQAHLRKRLDNIIDKDNPYGLGVGLNFSTNAGIFSFIYALGNSRQQAFGFDSSKIHFGYISRL</sequence>
<reference evidence="4" key="1">
    <citation type="submission" date="2023-06" db="EMBL/GenBank/DDBJ databases">
        <title>Genomic of Parafulvivirga corallium.</title>
        <authorList>
            <person name="Wang G."/>
        </authorList>
    </citation>
    <scope>NUCLEOTIDE SEQUENCE</scope>
    <source>
        <strain evidence="4">BMA10</strain>
    </source>
</reference>
<comment type="caution">
    <text evidence="4">The sequence shown here is derived from an EMBL/GenBank/DDBJ whole genome shotgun (WGS) entry which is preliminary data.</text>
</comment>
<comment type="subcellular location">
    <subcellularLocation>
        <location evidence="1">Membrane</location>
    </subcellularLocation>
</comment>